<evidence type="ECO:0000313" key="1">
    <source>
        <dbReference type="EMBL" id="KKQ74367.1"/>
    </source>
</evidence>
<comment type="caution">
    <text evidence="1">The sequence shown here is derived from an EMBL/GenBank/DDBJ whole genome shotgun (WGS) entry which is preliminary data.</text>
</comment>
<gene>
    <name evidence="1" type="ORF">US94_C0006G0002</name>
</gene>
<dbReference type="InterPro" id="IPR026350">
    <property type="entry name" value="GxxExxY"/>
</dbReference>
<dbReference type="Pfam" id="PF13366">
    <property type="entry name" value="PDDEXK_3"/>
    <property type="match status" value="1"/>
</dbReference>
<proteinExistence type="predicted"/>
<evidence type="ECO:0008006" key="3">
    <source>
        <dbReference type="Google" id="ProtNLM"/>
    </source>
</evidence>
<protein>
    <recommendedName>
        <fullName evidence="3">GxxExxY protein</fullName>
    </recommendedName>
</protein>
<reference evidence="1 2" key="1">
    <citation type="journal article" date="2015" name="Nature">
        <title>rRNA introns, odd ribosomes, and small enigmatic genomes across a large radiation of phyla.</title>
        <authorList>
            <person name="Brown C.T."/>
            <person name="Hug L.A."/>
            <person name="Thomas B.C."/>
            <person name="Sharon I."/>
            <person name="Castelle C.J."/>
            <person name="Singh A."/>
            <person name="Wilkins M.J."/>
            <person name="Williams K.H."/>
            <person name="Banfield J.F."/>
        </authorList>
    </citation>
    <scope>NUCLEOTIDE SEQUENCE [LARGE SCALE GENOMIC DNA]</scope>
</reference>
<dbReference type="AlphaFoldDB" id="A0A0G0K6A9"/>
<name>A0A0G0K6A9_9BACT</name>
<dbReference type="STRING" id="1618336.US94_C0006G0002"/>
<organism evidence="1 2">
    <name type="scientific">Berkelbacteria bacterium GW2011_GWB1_38_5</name>
    <dbReference type="NCBI Taxonomy" id="1618336"/>
    <lineage>
        <taxon>Bacteria</taxon>
        <taxon>Candidatus Berkelbacteria</taxon>
    </lineage>
</organism>
<sequence length="128" mass="15150">MKKKEDLIYPDLSYEIIGCLFEVFKNLGAGHREKYYQNAVRQEFIKRKISFQEQIAVNLKYDNIKIGINFLDFLIDNKIVLELKSGNYYQKQNLEQILSYLKITGLKLGIIANFTRDGVKYYRVVNIR</sequence>
<evidence type="ECO:0000313" key="2">
    <source>
        <dbReference type="Proteomes" id="UP000034498"/>
    </source>
</evidence>
<dbReference type="Proteomes" id="UP000034498">
    <property type="component" value="Unassembled WGS sequence"/>
</dbReference>
<dbReference type="EMBL" id="LBUX01000006">
    <property type="protein sequence ID" value="KKQ74367.1"/>
    <property type="molecule type" value="Genomic_DNA"/>
</dbReference>
<dbReference type="NCBIfam" id="TIGR04256">
    <property type="entry name" value="GxxExxY"/>
    <property type="match status" value="1"/>
</dbReference>
<accession>A0A0G0K6A9</accession>